<dbReference type="OrthoDB" id="9798158at2"/>
<gene>
    <name evidence="1" type="ordered locus">Sulku_1766</name>
</gene>
<dbReference type="InterPro" id="IPR038573">
    <property type="entry name" value="BrnT_sf"/>
</dbReference>
<dbReference type="eggNOG" id="COG2929">
    <property type="taxonomic scope" value="Bacteria"/>
</dbReference>
<dbReference type="HOGENOM" id="CLU_149290_3_0_7"/>
<dbReference type="KEGG" id="sku:Sulku_1766"/>
<evidence type="ECO:0008006" key="3">
    <source>
        <dbReference type="Google" id="ProtNLM"/>
    </source>
</evidence>
<evidence type="ECO:0000313" key="1">
    <source>
        <dbReference type="EMBL" id="ADR34427.1"/>
    </source>
</evidence>
<reference evidence="1 2" key="1">
    <citation type="journal article" date="2012" name="Stand. Genomic Sci.">
        <title>Complete genome sequence of the sulfur compounds oxidizing chemolithoautotroph Sulfuricurvum kujiense type strain (YK-1(T)).</title>
        <authorList>
            <person name="Han C."/>
            <person name="Kotsyurbenko O."/>
            <person name="Chertkov O."/>
            <person name="Held B."/>
            <person name="Lapidus A."/>
            <person name="Nolan M."/>
            <person name="Lucas S."/>
            <person name="Hammon N."/>
            <person name="Deshpande S."/>
            <person name="Cheng J.F."/>
            <person name="Tapia R."/>
            <person name="Goodwin L.A."/>
            <person name="Pitluck S."/>
            <person name="Liolios K."/>
            <person name="Pagani I."/>
            <person name="Ivanova N."/>
            <person name="Mavromatis K."/>
            <person name="Mikhailova N."/>
            <person name="Pati A."/>
            <person name="Chen A."/>
            <person name="Palaniappan K."/>
            <person name="Land M."/>
            <person name="Hauser L."/>
            <person name="Chang Y.J."/>
            <person name="Jeffries C.D."/>
            <person name="Brambilla E.M."/>
            <person name="Rohde M."/>
            <person name="Spring S."/>
            <person name="Sikorski J."/>
            <person name="Goker M."/>
            <person name="Woyke T."/>
            <person name="Bristow J."/>
            <person name="Eisen J.A."/>
            <person name="Markowitz V."/>
            <person name="Hugenholtz P."/>
            <person name="Kyrpides N.C."/>
            <person name="Klenk H.P."/>
            <person name="Detter J.C."/>
        </authorList>
    </citation>
    <scope>NUCLEOTIDE SEQUENCE [LARGE SCALE GENOMIC DNA]</scope>
    <source>
        <strain evidence="2">ATCC BAA-921 / DSM 16994 / JCM 11577 / YK-1</strain>
    </source>
</reference>
<dbReference type="RefSeq" id="WP_013460624.1">
    <property type="nucleotide sequence ID" value="NC_014762.1"/>
</dbReference>
<proteinExistence type="predicted"/>
<dbReference type="Proteomes" id="UP000008721">
    <property type="component" value="Chromosome"/>
</dbReference>
<dbReference type="InterPro" id="IPR007460">
    <property type="entry name" value="BrnT_toxin"/>
</dbReference>
<protein>
    <recommendedName>
        <fullName evidence="3">BrnT family toxin</fullName>
    </recommendedName>
</protein>
<dbReference type="AlphaFoldDB" id="E4U125"/>
<evidence type="ECO:0000313" key="2">
    <source>
        <dbReference type="Proteomes" id="UP000008721"/>
    </source>
</evidence>
<dbReference type="Gene3D" id="3.10.450.530">
    <property type="entry name" value="Ribonuclease toxin, BrnT, of type II toxin-antitoxin system"/>
    <property type="match status" value="1"/>
</dbReference>
<organism evidence="1 2">
    <name type="scientific">Sulfuricurvum kujiense (strain ATCC BAA-921 / DSM 16994 / JCM 11577 / YK-1)</name>
    <dbReference type="NCBI Taxonomy" id="709032"/>
    <lineage>
        <taxon>Bacteria</taxon>
        <taxon>Pseudomonadati</taxon>
        <taxon>Campylobacterota</taxon>
        <taxon>Epsilonproteobacteria</taxon>
        <taxon>Campylobacterales</taxon>
        <taxon>Sulfurimonadaceae</taxon>
        <taxon>Sulfuricurvum</taxon>
    </lineage>
</organism>
<accession>E4U125</accession>
<dbReference type="EMBL" id="CP002355">
    <property type="protein sequence ID" value="ADR34427.1"/>
    <property type="molecule type" value="Genomic_DNA"/>
</dbReference>
<keyword evidence="2" id="KW-1185">Reference proteome</keyword>
<name>E4U125_SULKY</name>
<dbReference type="Pfam" id="PF04365">
    <property type="entry name" value="BrnT_toxin"/>
    <property type="match status" value="1"/>
</dbReference>
<dbReference type="STRING" id="709032.Sulku_1766"/>
<sequence length="101" mass="11944">MFDCLDVERLRGFDWDDGNIQKNKLKHGLDFWLIEEIFFNTPLLIYEDNAHSEQECRCYALGKTDNGQMLFVAFTVRGQNIRVISARPMSKKERSYYEKNA</sequence>